<dbReference type="PANTHER" id="PTHR13182:SF8">
    <property type="entry name" value="CYTOPLASMIC 60S SUBUNIT BIOGENESIS FACTOR ZNF622"/>
    <property type="match status" value="1"/>
</dbReference>
<evidence type="ECO:0000313" key="3">
    <source>
        <dbReference type="EMBL" id="KAL3422237.1"/>
    </source>
</evidence>
<accession>A0ABR4PFX7</accession>
<feature type="domain" description="ZN622/Rei1/Reh1 zinc finger C2H2-type" evidence="2">
    <location>
        <begin position="1"/>
        <end position="69"/>
    </location>
</feature>
<comment type="caution">
    <text evidence="3">The sequence shown here is derived from an EMBL/GenBank/DDBJ whole genome shotgun (WGS) entry which is preliminary data.</text>
</comment>
<dbReference type="Proteomes" id="UP001629113">
    <property type="component" value="Unassembled WGS sequence"/>
</dbReference>
<reference evidence="3 4" key="1">
    <citation type="submission" date="2024-06" db="EMBL/GenBank/DDBJ databases">
        <title>Complete genome of Phlyctema vagabunda strain 19-DSS-EL-015.</title>
        <authorList>
            <person name="Fiorenzani C."/>
        </authorList>
    </citation>
    <scope>NUCLEOTIDE SEQUENCE [LARGE SCALE GENOMIC DNA]</scope>
    <source>
        <strain evidence="3 4">19-DSS-EL-015</strain>
    </source>
</reference>
<protein>
    <submittedName>
        <fullName evidence="3">Pre-60S factor</fullName>
    </submittedName>
</protein>
<feature type="compositionally biased region" description="Polar residues" evidence="1">
    <location>
        <begin position="119"/>
        <end position="133"/>
    </location>
</feature>
<dbReference type="InterPro" id="IPR040025">
    <property type="entry name" value="Znf622/Rei1/Reh1"/>
</dbReference>
<organism evidence="3 4">
    <name type="scientific">Phlyctema vagabunda</name>
    <dbReference type="NCBI Taxonomy" id="108571"/>
    <lineage>
        <taxon>Eukaryota</taxon>
        <taxon>Fungi</taxon>
        <taxon>Dikarya</taxon>
        <taxon>Ascomycota</taxon>
        <taxon>Pezizomycotina</taxon>
        <taxon>Leotiomycetes</taxon>
        <taxon>Helotiales</taxon>
        <taxon>Dermateaceae</taxon>
        <taxon>Phlyctema</taxon>
    </lineage>
</organism>
<dbReference type="EMBL" id="JBFCZG010000005">
    <property type="protein sequence ID" value="KAL3422237.1"/>
    <property type="molecule type" value="Genomic_DNA"/>
</dbReference>
<keyword evidence="4" id="KW-1185">Reference proteome</keyword>
<dbReference type="InterPro" id="IPR041661">
    <property type="entry name" value="ZN622/Rei1/Reh1_Znf-C2H2"/>
</dbReference>
<dbReference type="PANTHER" id="PTHR13182">
    <property type="entry name" value="ZINC FINGER PROTEIN 622"/>
    <property type="match status" value="1"/>
</dbReference>
<name>A0ABR4PFX7_9HELO</name>
<evidence type="ECO:0000256" key="1">
    <source>
        <dbReference type="SAM" id="MobiDB-lite"/>
    </source>
</evidence>
<gene>
    <name evidence="3" type="ORF">PVAG01_06393</name>
</gene>
<evidence type="ECO:0000313" key="4">
    <source>
        <dbReference type="Proteomes" id="UP001629113"/>
    </source>
</evidence>
<sequence length="211" mass="23803">MSKEHGFSIHAPEQITDVKVYLYWLHLDINEFFSCIYCDAARKSAEGMRHHMVAKGHCKATIEAEAEFYDSEIAAAATSSKFNHLSLKDDTDIEDTVTLPSGRQISNRLVPRPARRNRTSSPSQKETAAITDSATEDEQSSTSKEMRVTVRASDSMALAGLSSAEVRSLRKKEVKMLSAERRIRNEFNRKIEKIANKQKHYRMDSPARPLG</sequence>
<dbReference type="Pfam" id="PF12756">
    <property type="entry name" value="zf-C2H2_2"/>
    <property type="match status" value="1"/>
</dbReference>
<proteinExistence type="predicted"/>
<evidence type="ECO:0000259" key="2">
    <source>
        <dbReference type="Pfam" id="PF12756"/>
    </source>
</evidence>
<feature type="region of interest" description="Disordered" evidence="1">
    <location>
        <begin position="102"/>
        <end position="149"/>
    </location>
</feature>